<organism evidence="2 3">
    <name type="scientific">Hominilimicola fabiformis</name>
    <dbReference type="NCBI Taxonomy" id="2885356"/>
    <lineage>
        <taxon>Bacteria</taxon>
        <taxon>Bacillati</taxon>
        <taxon>Bacillota</taxon>
        <taxon>Clostridia</taxon>
        <taxon>Eubacteriales</taxon>
        <taxon>Oscillospiraceae</taxon>
        <taxon>Hominilimicola</taxon>
    </lineage>
</organism>
<comment type="caution">
    <text evidence="2">The sequence shown here is derived from an EMBL/GenBank/DDBJ whole genome shotgun (WGS) entry which is preliminary data.</text>
</comment>
<dbReference type="RefSeq" id="WP_147513604.1">
    <property type="nucleotide sequence ID" value="NZ_JAJEQM010000006.1"/>
</dbReference>
<dbReference type="AlphaFoldDB" id="A0AAE3DYI0"/>
<gene>
    <name evidence="2" type="ORF">LKE05_05460</name>
</gene>
<dbReference type="Proteomes" id="UP001198242">
    <property type="component" value="Unassembled WGS sequence"/>
</dbReference>
<feature type="chain" id="PRO_5042148525" evidence="1">
    <location>
        <begin position="25"/>
        <end position="136"/>
    </location>
</feature>
<evidence type="ECO:0000256" key="1">
    <source>
        <dbReference type="SAM" id="SignalP"/>
    </source>
</evidence>
<keyword evidence="1" id="KW-0732">Signal</keyword>
<dbReference type="EMBL" id="JAJEQM010000006">
    <property type="protein sequence ID" value="MCC2210236.1"/>
    <property type="molecule type" value="Genomic_DNA"/>
</dbReference>
<keyword evidence="3" id="KW-1185">Reference proteome</keyword>
<protein>
    <submittedName>
        <fullName evidence="2">Uncharacterized protein</fullName>
    </submittedName>
</protein>
<name>A0AAE3DYI0_9FIRM</name>
<evidence type="ECO:0000313" key="3">
    <source>
        <dbReference type="Proteomes" id="UP001198242"/>
    </source>
</evidence>
<feature type="signal peptide" evidence="1">
    <location>
        <begin position="1"/>
        <end position="24"/>
    </location>
</feature>
<accession>A0AAE3DYI0</accession>
<reference evidence="2 3" key="1">
    <citation type="submission" date="2021-10" db="EMBL/GenBank/DDBJ databases">
        <title>Anaerobic single-cell dispensing facilitates the cultivation of human gut bacteria.</title>
        <authorList>
            <person name="Afrizal A."/>
        </authorList>
    </citation>
    <scope>NUCLEOTIDE SEQUENCE [LARGE SCALE GENOMIC DNA]</scope>
    <source>
        <strain evidence="2 3">CLA-AA-H232</strain>
    </source>
</reference>
<sequence length="136" mass="15519">MKNIKKFICLLIMTVLITPSIAIAEDTYSGYFNNDEITMFADTSVKISENEKSAVEDIISDLNNLKTESDIQKYNIPLGNIQELIDSLPKAIQYEHPELFYVNLRQFSYKSADGQTISEIIIKDPFTMEKDEIKVA</sequence>
<proteinExistence type="predicted"/>
<evidence type="ECO:0000313" key="2">
    <source>
        <dbReference type="EMBL" id="MCC2210236.1"/>
    </source>
</evidence>